<proteinExistence type="predicted"/>
<protein>
    <submittedName>
        <fullName evidence="1">Uncharacterized protein</fullName>
    </submittedName>
</protein>
<dbReference type="AlphaFoldDB" id="A0A8S1W2U8"/>
<accession>A0A8S1W2U8</accession>
<comment type="caution">
    <text evidence="1">The sequence shown here is derived from an EMBL/GenBank/DDBJ whole genome shotgun (WGS) entry which is preliminary data.</text>
</comment>
<organism evidence="1 2">
    <name type="scientific">Paramecium octaurelia</name>
    <dbReference type="NCBI Taxonomy" id="43137"/>
    <lineage>
        <taxon>Eukaryota</taxon>
        <taxon>Sar</taxon>
        <taxon>Alveolata</taxon>
        <taxon>Ciliophora</taxon>
        <taxon>Intramacronucleata</taxon>
        <taxon>Oligohymenophorea</taxon>
        <taxon>Peniculida</taxon>
        <taxon>Parameciidae</taxon>
        <taxon>Paramecium</taxon>
    </lineage>
</organism>
<evidence type="ECO:0000313" key="2">
    <source>
        <dbReference type="Proteomes" id="UP000683925"/>
    </source>
</evidence>
<reference evidence="1" key="1">
    <citation type="submission" date="2021-01" db="EMBL/GenBank/DDBJ databases">
        <authorList>
            <consortium name="Genoscope - CEA"/>
            <person name="William W."/>
        </authorList>
    </citation>
    <scope>NUCLEOTIDE SEQUENCE</scope>
</reference>
<dbReference type="OrthoDB" id="10628918at2759"/>
<gene>
    <name evidence="1" type="ORF">POCTA_138.1.T0830029</name>
</gene>
<keyword evidence="2" id="KW-1185">Reference proteome</keyword>
<sequence length="68" mass="8060">MVMDKLSQMEIPNINQYKSYLQGSKLKMPVFHRQHNKLSTAKLATKVEHKILIYFSYQSNLLISQNYQ</sequence>
<dbReference type="EMBL" id="CAJJDP010000082">
    <property type="protein sequence ID" value="CAD8184314.1"/>
    <property type="molecule type" value="Genomic_DNA"/>
</dbReference>
<evidence type="ECO:0000313" key="1">
    <source>
        <dbReference type="EMBL" id="CAD8184314.1"/>
    </source>
</evidence>
<name>A0A8S1W2U8_PAROT</name>
<dbReference type="Proteomes" id="UP000683925">
    <property type="component" value="Unassembled WGS sequence"/>
</dbReference>